<dbReference type="Pfam" id="PF13590">
    <property type="entry name" value="DUF4136"/>
    <property type="match status" value="1"/>
</dbReference>
<dbReference type="Proteomes" id="UP000309016">
    <property type="component" value="Chromosome"/>
</dbReference>
<proteinExistence type="predicted"/>
<evidence type="ECO:0000259" key="1">
    <source>
        <dbReference type="Pfam" id="PF13590"/>
    </source>
</evidence>
<sequence length="197" mass="22583">MKYYFKLVFYFSFIFLIGCGGSNVRTTKTTNKDLSNYNSFAYLPNTSPEVEGRNYNDEQVNTAIIETINSNMREAGYTVNRDNPDLLVLVSTAVDTQTRSRTQPVYAGYPYTSGVTTVSPFYSPYYYRGFASYNRVVGYDTDTYQYQEGTLVINFVDRETRETVWKGIASDNIYTQGNTAAIQEMVDDIFEQYPLNE</sequence>
<accession>A0A5B7X1P0</accession>
<dbReference type="EMBL" id="CP040812">
    <property type="protein sequence ID" value="QCY68531.1"/>
    <property type="molecule type" value="Genomic_DNA"/>
</dbReference>
<name>A0A5B7X1P0_9FLAO</name>
<dbReference type="PROSITE" id="PS51257">
    <property type="entry name" value="PROKAR_LIPOPROTEIN"/>
    <property type="match status" value="1"/>
</dbReference>
<evidence type="ECO:0000313" key="3">
    <source>
        <dbReference type="Proteomes" id="UP000309016"/>
    </source>
</evidence>
<dbReference type="InterPro" id="IPR025411">
    <property type="entry name" value="DUF4136"/>
</dbReference>
<evidence type="ECO:0000313" key="2">
    <source>
        <dbReference type="EMBL" id="QCY68531.1"/>
    </source>
</evidence>
<keyword evidence="3" id="KW-1185">Reference proteome</keyword>
<gene>
    <name evidence="2" type="ORF">FHG64_03510</name>
</gene>
<organism evidence="2 3">
    <name type="scientific">Antarcticibacterium flavum</name>
    <dbReference type="NCBI Taxonomy" id="2058175"/>
    <lineage>
        <taxon>Bacteria</taxon>
        <taxon>Pseudomonadati</taxon>
        <taxon>Bacteroidota</taxon>
        <taxon>Flavobacteriia</taxon>
        <taxon>Flavobacteriales</taxon>
        <taxon>Flavobacteriaceae</taxon>
        <taxon>Antarcticibacterium</taxon>
    </lineage>
</organism>
<feature type="domain" description="DUF4136" evidence="1">
    <location>
        <begin position="25"/>
        <end position="194"/>
    </location>
</feature>
<protein>
    <submittedName>
        <fullName evidence="2">DUF4136 domain-containing protein</fullName>
    </submittedName>
</protein>
<dbReference type="KEGG" id="afla:FHG64_03510"/>
<dbReference type="AlphaFoldDB" id="A0A5B7X1P0"/>
<dbReference type="OrthoDB" id="118896at2"/>
<reference evidence="2 3" key="1">
    <citation type="submission" date="2019-06" db="EMBL/GenBank/DDBJ databases">
        <title>Complete genome sequence of Antarcticibacterium flavum KCTC 52984T from an Antarctic marine sediment.</title>
        <authorList>
            <person name="Lee Y.M."/>
            <person name="Shin S.C."/>
        </authorList>
    </citation>
    <scope>NUCLEOTIDE SEQUENCE [LARGE SCALE GENOMIC DNA]</scope>
    <source>
        <strain evidence="2 3">KCTC 52984</strain>
    </source>
</reference>
<dbReference type="Gene3D" id="3.30.160.670">
    <property type="match status" value="1"/>
</dbReference>
<dbReference type="RefSeq" id="WP_139065108.1">
    <property type="nucleotide sequence ID" value="NZ_CP040812.1"/>
</dbReference>